<comment type="caution">
    <text evidence="2">The sequence shown here is derived from an EMBL/GenBank/DDBJ whole genome shotgun (WGS) entry which is preliminary data.</text>
</comment>
<protein>
    <recommendedName>
        <fullName evidence="1">VOC domain-containing protein</fullName>
    </recommendedName>
</protein>
<accession>A0ABN0ZHN3</accession>
<sequence length="126" mass="14524">MTIKLDHLVVYAKDHNKAAHEFADVMDLPLGRVAGVGYEFTVVRINVELSIYFMDRDENNLEQHVAFNVDGSSFDHILKRLKKKKMAFGSSPYETNNQRTDHDFVPRGLFWTNVDGCLFEIMTNEV</sequence>
<organism evidence="2 3">
    <name type="scientific">Lentibacillus halophilus</name>
    <dbReference type="NCBI Taxonomy" id="295065"/>
    <lineage>
        <taxon>Bacteria</taxon>
        <taxon>Bacillati</taxon>
        <taxon>Bacillota</taxon>
        <taxon>Bacilli</taxon>
        <taxon>Bacillales</taxon>
        <taxon>Bacillaceae</taxon>
        <taxon>Lentibacillus</taxon>
    </lineage>
</organism>
<name>A0ABN0ZHN3_9BACI</name>
<dbReference type="EMBL" id="BAAADM010000055">
    <property type="protein sequence ID" value="GAA0447469.1"/>
    <property type="molecule type" value="Genomic_DNA"/>
</dbReference>
<dbReference type="InterPro" id="IPR037523">
    <property type="entry name" value="VOC_core"/>
</dbReference>
<keyword evidence="3" id="KW-1185">Reference proteome</keyword>
<dbReference type="SUPFAM" id="SSF54593">
    <property type="entry name" value="Glyoxalase/Bleomycin resistance protein/Dihydroxybiphenyl dioxygenase"/>
    <property type="match status" value="1"/>
</dbReference>
<evidence type="ECO:0000259" key="1">
    <source>
        <dbReference type="PROSITE" id="PS51819"/>
    </source>
</evidence>
<proteinExistence type="predicted"/>
<dbReference type="RefSeq" id="WP_343754090.1">
    <property type="nucleotide sequence ID" value="NZ_BAAADM010000055.1"/>
</dbReference>
<evidence type="ECO:0000313" key="3">
    <source>
        <dbReference type="Proteomes" id="UP001501459"/>
    </source>
</evidence>
<dbReference type="InterPro" id="IPR029068">
    <property type="entry name" value="Glyas_Bleomycin-R_OHBP_Dase"/>
</dbReference>
<reference evidence="2 3" key="1">
    <citation type="journal article" date="2019" name="Int. J. Syst. Evol. Microbiol.">
        <title>The Global Catalogue of Microorganisms (GCM) 10K type strain sequencing project: providing services to taxonomists for standard genome sequencing and annotation.</title>
        <authorList>
            <consortium name="The Broad Institute Genomics Platform"/>
            <consortium name="The Broad Institute Genome Sequencing Center for Infectious Disease"/>
            <person name="Wu L."/>
            <person name="Ma J."/>
        </authorList>
    </citation>
    <scope>NUCLEOTIDE SEQUENCE [LARGE SCALE GENOMIC DNA]</scope>
    <source>
        <strain evidence="2 3">JCM 12149</strain>
    </source>
</reference>
<dbReference type="PROSITE" id="PS51819">
    <property type="entry name" value="VOC"/>
    <property type="match status" value="1"/>
</dbReference>
<dbReference type="Proteomes" id="UP001501459">
    <property type="component" value="Unassembled WGS sequence"/>
</dbReference>
<gene>
    <name evidence="2" type="ORF">GCM10008983_26890</name>
</gene>
<dbReference type="Gene3D" id="3.10.180.10">
    <property type="entry name" value="2,3-Dihydroxybiphenyl 1,2-Dioxygenase, domain 1"/>
    <property type="match status" value="1"/>
</dbReference>
<feature type="domain" description="VOC" evidence="1">
    <location>
        <begin position="4"/>
        <end position="124"/>
    </location>
</feature>
<evidence type="ECO:0000313" key="2">
    <source>
        <dbReference type="EMBL" id="GAA0447469.1"/>
    </source>
</evidence>